<evidence type="ECO:0000256" key="5">
    <source>
        <dbReference type="SAM" id="MobiDB-lite"/>
    </source>
</evidence>
<evidence type="ECO:0000259" key="6">
    <source>
        <dbReference type="PROSITE" id="PS50011"/>
    </source>
</evidence>
<dbReference type="Proteomes" id="UP000886523">
    <property type="component" value="Unassembled WGS sequence"/>
</dbReference>
<evidence type="ECO:0000256" key="3">
    <source>
        <dbReference type="ARBA" id="ARBA00022840"/>
    </source>
</evidence>
<dbReference type="PROSITE" id="PS50011">
    <property type="entry name" value="PROTEIN_KINASE_DOM"/>
    <property type="match status" value="1"/>
</dbReference>
<dbReference type="PANTHER" id="PTHR48012:SF21">
    <property type="entry name" value="PH DOMAIN-CONTAINING PROTEIN"/>
    <property type="match status" value="1"/>
</dbReference>
<feature type="compositionally biased region" description="Polar residues" evidence="5">
    <location>
        <begin position="715"/>
        <end position="724"/>
    </location>
</feature>
<dbReference type="InterPro" id="IPR017441">
    <property type="entry name" value="Protein_kinase_ATP_BS"/>
</dbReference>
<dbReference type="InterPro" id="IPR011009">
    <property type="entry name" value="Kinase-like_dom_sf"/>
</dbReference>
<dbReference type="EMBL" id="MU128912">
    <property type="protein sequence ID" value="KAF9520434.1"/>
    <property type="molecule type" value="Genomic_DNA"/>
</dbReference>
<dbReference type="PROSITE" id="PS00107">
    <property type="entry name" value="PROTEIN_KINASE_ATP"/>
    <property type="match status" value="1"/>
</dbReference>
<name>A0A9P6E211_9AGAM</name>
<evidence type="ECO:0000256" key="2">
    <source>
        <dbReference type="ARBA" id="ARBA00022741"/>
    </source>
</evidence>
<feature type="region of interest" description="Disordered" evidence="5">
    <location>
        <begin position="391"/>
        <end position="466"/>
    </location>
</feature>
<proteinExistence type="predicted"/>
<keyword evidence="3 4" id="KW-0067">ATP-binding</keyword>
<feature type="region of interest" description="Disordered" evidence="5">
    <location>
        <begin position="798"/>
        <end position="840"/>
    </location>
</feature>
<dbReference type="AlphaFoldDB" id="A0A9P6E211"/>
<dbReference type="GO" id="GO:0004674">
    <property type="term" value="F:protein serine/threonine kinase activity"/>
    <property type="evidence" value="ECO:0007669"/>
    <property type="project" value="UniProtKB-EC"/>
</dbReference>
<gene>
    <name evidence="7" type="ORF">BS47DRAFT_1387454</name>
</gene>
<feature type="binding site" evidence="4">
    <location>
        <position position="42"/>
    </location>
    <ligand>
        <name>ATP</name>
        <dbReference type="ChEBI" id="CHEBI:30616"/>
    </ligand>
</feature>
<evidence type="ECO:0000313" key="8">
    <source>
        <dbReference type="Proteomes" id="UP000886523"/>
    </source>
</evidence>
<feature type="compositionally biased region" description="Polar residues" evidence="5">
    <location>
        <begin position="563"/>
        <end position="576"/>
    </location>
</feature>
<dbReference type="GO" id="GO:0005524">
    <property type="term" value="F:ATP binding"/>
    <property type="evidence" value="ECO:0007669"/>
    <property type="project" value="UniProtKB-UniRule"/>
</dbReference>
<keyword evidence="8" id="KW-1185">Reference proteome</keyword>
<sequence length="840" mass="90169">MAPRDAIPVTQLYQKQELVGKGSYGAVYKGVDIATGRVVALKIVNLDTEDDDVADIQREVTLLSQLRGAERNNVIMYYGCYLEGPRVWIVMDFASGGSVRTLMKATKNNIIEERFAVVIVPANILVTHTGRVVLCDFGVSALLTTSHSKRTTFVGTPHWMAPEVITSGSLYDAKADIWSLGVTIYEMITGGPPHGDQLNLRAIALIPKSKPPRLPDNAGSKEMKEFVSFCLREVPAERPSAEELNKLKWIKSSSKVPVSFLRELLTVYDNWARQGGVRASLAGDDVDWENESNGDFRSSGNWEFDTVRGVRHPDLHVNGNGSFHHESDEYLQPSSNTSLTHNVAGQALSSAPPLAMQAPRSLRLLFEDGNSMLQTPDLTGMLLRQDKECGPKALAASSPGLQHPLSTPPDSPPKATTSYRDVRATRGLPNISIPPTPAVPSLHPDHNEDIETPTFSSSPESDKEHFVASPFRLPLANNVLPMHREISNLPTTPPRPVQGTSPTPITFPSAGPPSPNPSPSSSLSPPHRLPPLPGIPNGTPARHLATTPALPRIARAMTVNPLEISSPTMGNNTSVKPTTSPPRTRPPIITRLASVAVMEGTSEGKVDGRVTSPEAVQTVKPGPSRLAPLRGYRSEPEGSGSSLTIRPPKPGPDVRLKDVLNLSPMPNGAGLVALGGNDLPPSPSTLISLANRPQPFPHSPHSEPSPSRFDPASPQVPTNSTGMTAISGYTPPEIGRSPGTFGISAADLAGPPIRPLDYSLMLSSSDLHTELTRTVDDLGQWLGLVECGLARLLQAVSSDPDDDLKGESWSEDGGVPGIPEESEIAIDPPDRYRLGHDIDE</sequence>
<organism evidence="7 8">
    <name type="scientific">Hydnum rufescens UP504</name>
    <dbReference type="NCBI Taxonomy" id="1448309"/>
    <lineage>
        <taxon>Eukaryota</taxon>
        <taxon>Fungi</taxon>
        <taxon>Dikarya</taxon>
        <taxon>Basidiomycota</taxon>
        <taxon>Agaricomycotina</taxon>
        <taxon>Agaricomycetes</taxon>
        <taxon>Cantharellales</taxon>
        <taxon>Hydnaceae</taxon>
        <taxon>Hydnum</taxon>
    </lineage>
</organism>
<feature type="region of interest" description="Disordered" evidence="5">
    <location>
        <begin position="683"/>
        <end position="738"/>
    </location>
</feature>
<protein>
    <recommendedName>
        <fullName evidence="1">non-specific serine/threonine protein kinase</fullName>
        <ecNumber evidence="1">2.7.11.1</ecNumber>
    </recommendedName>
</protein>
<feature type="domain" description="Protein kinase" evidence="6">
    <location>
        <begin position="13"/>
        <end position="250"/>
    </location>
</feature>
<feature type="region of interest" description="Disordered" evidence="5">
    <location>
        <begin position="485"/>
        <end position="544"/>
    </location>
</feature>
<feature type="region of interest" description="Disordered" evidence="5">
    <location>
        <begin position="601"/>
        <end position="662"/>
    </location>
</feature>
<reference evidence="7" key="1">
    <citation type="journal article" date="2020" name="Nat. Commun.">
        <title>Large-scale genome sequencing of mycorrhizal fungi provides insights into the early evolution of symbiotic traits.</title>
        <authorList>
            <person name="Miyauchi S."/>
            <person name="Kiss E."/>
            <person name="Kuo A."/>
            <person name="Drula E."/>
            <person name="Kohler A."/>
            <person name="Sanchez-Garcia M."/>
            <person name="Morin E."/>
            <person name="Andreopoulos B."/>
            <person name="Barry K.W."/>
            <person name="Bonito G."/>
            <person name="Buee M."/>
            <person name="Carver A."/>
            <person name="Chen C."/>
            <person name="Cichocki N."/>
            <person name="Clum A."/>
            <person name="Culley D."/>
            <person name="Crous P.W."/>
            <person name="Fauchery L."/>
            <person name="Girlanda M."/>
            <person name="Hayes R.D."/>
            <person name="Keri Z."/>
            <person name="LaButti K."/>
            <person name="Lipzen A."/>
            <person name="Lombard V."/>
            <person name="Magnuson J."/>
            <person name="Maillard F."/>
            <person name="Murat C."/>
            <person name="Nolan M."/>
            <person name="Ohm R.A."/>
            <person name="Pangilinan J."/>
            <person name="Pereira M.F."/>
            <person name="Perotto S."/>
            <person name="Peter M."/>
            <person name="Pfister S."/>
            <person name="Riley R."/>
            <person name="Sitrit Y."/>
            <person name="Stielow J.B."/>
            <person name="Szollosi G."/>
            <person name="Zifcakova L."/>
            <person name="Stursova M."/>
            <person name="Spatafora J.W."/>
            <person name="Tedersoo L."/>
            <person name="Vaario L.M."/>
            <person name="Yamada A."/>
            <person name="Yan M."/>
            <person name="Wang P."/>
            <person name="Xu J."/>
            <person name="Bruns T."/>
            <person name="Baldrian P."/>
            <person name="Vilgalys R."/>
            <person name="Dunand C."/>
            <person name="Henrissat B."/>
            <person name="Grigoriev I.V."/>
            <person name="Hibbett D."/>
            <person name="Nagy L.G."/>
            <person name="Martin F.M."/>
        </authorList>
    </citation>
    <scope>NUCLEOTIDE SEQUENCE</scope>
    <source>
        <strain evidence="7">UP504</strain>
    </source>
</reference>
<dbReference type="PANTHER" id="PTHR48012">
    <property type="entry name" value="STERILE20-LIKE KINASE, ISOFORM B-RELATED"/>
    <property type="match status" value="1"/>
</dbReference>
<dbReference type="InterPro" id="IPR050629">
    <property type="entry name" value="STE20/SPS1-PAK"/>
</dbReference>
<evidence type="ECO:0000313" key="7">
    <source>
        <dbReference type="EMBL" id="KAF9520434.1"/>
    </source>
</evidence>
<keyword evidence="2 4" id="KW-0547">Nucleotide-binding</keyword>
<dbReference type="GO" id="GO:0005737">
    <property type="term" value="C:cytoplasm"/>
    <property type="evidence" value="ECO:0007669"/>
    <property type="project" value="TreeGrafter"/>
</dbReference>
<dbReference type="InterPro" id="IPR000719">
    <property type="entry name" value="Prot_kinase_dom"/>
</dbReference>
<dbReference type="OrthoDB" id="248923at2759"/>
<dbReference type="Gene3D" id="3.30.200.20">
    <property type="entry name" value="Phosphorylase Kinase, domain 1"/>
    <property type="match status" value="1"/>
</dbReference>
<dbReference type="SUPFAM" id="SSF56112">
    <property type="entry name" value="Protein kinase-like (PK-like)"/>
    <property type="match status" value="1"/>
</dbReference>
<evidence type="ECO:0000256" key="1">
    <source>
        <dbReference type="ARBA" id="ARBA00012513"/>
    </source>
</evidence>
<comment type="caution">
    <text evidence="7">The sequence shown here is derived from an EMBL/GenBank/DDBJ whole genome shotgun (WGS) entry which is preliminary data.</text>
</comment>
<accession>A0A9P6E211</accession>
<dbReference type="Gene3D" id="1.10.510.10">
    <property type="entry name" value="Transferase(Phosphotransferase) domain 1"/>
    <property type="match status" value="1"/>
</dbReference>
<feature type="compositionally biased region" description="Basic and acidic residues" evidence="5">
    <location>
        <begin position="828"/>
        <end position="840"/>
    </location>
</feature>
<evidence type="ECO:0000256" key="4">
    <source>
        <dbReference type="PROSITE-ProRule" id="PRU10141"/>
    </source>
</evidence>
<dbReference type="EC" id="2.7.11.1" evidence="1"/>
<dbReference type="Pfam" id="PF00069">
    <property type="entry name" value="Pkinase"/>
    <property type="match status" value="2"/>
</dbReference>
<feature type="region of interest" description="Disordered" evidence="5">
    <location>
        <begin position="563"/>
        <end position="586"/>
    </location>
</feature>